<keyword evidence="8" id="KW-1185">Reference proteome</keyword>
<dbReference type="AlphaFoldDB" id="I4C107"/>
<accession>I4C107</accession>
<evidence type="ECO:0000313" key="8">
    <source>
        <dbReference type="Proteomes" id="UP000006055"/>
    </source>
</evidence>
<evidence type="ECO:0000256" key="6">
    <source>
        <dbReference type="SAM" id="Phobius"/>
    </source>
</evidence>
<evidence type="ECO:0000256" key="4">
    <source>
        <dbReference type="ARBA" id="ARBA00022989"/>
    </source>
</evidence>
<name>I4C107_DESTA</name>
<dbReference type="PATRIC" id="fig|706587.4.peg.588"/>
<comment type="similarity">
    <text evidence="2">Belongs to the autoinducer-2 exporter (AI-2E) (TC 2.A.86) family.</text>
</comment>
<comment type="subcellular location">
    <subcellularLocation>
        <location evidence="1">Membrane</location>
        <topology evidence="1">Multi-pass membrane protein</topology>
    </subcellularLocation>
</comment>
<sequence>MKPVTKRALVRIAAGLILAYVLLWLMSVMETVTTVLMISLILAYMVNPVVNKLESWGLSRSLAAVIIVFSVIMFFVLFLVFFVPAVFREIASFGKYAPSYLKSLENSLEEAIKYFGITIPSTPDEIKQLILEQWQQVLPKIANPAAKIASTIFSSTMGIISFVFYALLVPILTYYLMVSFENIRAGVKELIPPYSRPVVLSRLNEIDIALSAFVRGQVTVSLILAVLYSIGFVFIGIDLAIVLGVTSGLLFIIPYFGTLIGIIGGSLMALAKFGDLKHVLYVLGWIAVVQLAEGNLITPRVVGSAIGLNPVVYILALIVGGNLFGLVGMLVAIPVTAILKVLLVAAVQAYRNSQLYTDHVSE</sequence>
<feature type="transmembrane region" description="Helical" evidence="6">
    <location>
        <begin position="62"/>
        <end position="87"/>
    </location>
</feature>
<dbReference type="EMBL" id="CP003360">
    <property type="protein sequence ID" value="AFM23248.1"/>
    <property type="molecule type" value="Genomic_DNA"/>
</dbReference>
<dbReference type="OrthoDB" id="5792512at2"/>
<keyword evidence="5 6" id="KW-0472">Membrane</keyword>
<feature type="transmembrane region" description="Helical" evidence="6">
    <location>
        <begin position="220"/>
        <end position="243"/>
    </location>
</feature>
<feature type="transmembrane region" description="Helical" evidence="6">
    <location>
        <begin position="278"/>
        <end position="298"/>
    </location>
</feature>
<dbReference type="Proteomes" id="UP000006055">
    <property type="component" value="Chromosome"/>
</dbReference>
<dbReference type="KEGG" id="dti:Desti_0515"/>
<dbReference type="PANTHER" id="PTHR21716:SF64">
    <property type="entry name" value="AI-2 TRANSPORT PROTEIN TQSA"/>
    <property type="match status" value="1"/>
</dbReference>
<feature type="transmembrane region" description="Helical" evidence="6">
    <location>
        <begin position="249"/>
        <end position="271"/>
    </location>
</feature>
<evidence type="ECO:0000256" key="5">
    <source>
        <dbReference type="ARBA" id="ARBA00023136"/>
    </source>
</evidence>
<dbReference type="RefSeq" id="WP_014808407.1">
    <property type="nucleotide sequence ID" value="NC_018025.1"/>
</dbReference>
<dbReference type="GO" id="GO:0016020">
    <property type="term" value="C:membrane"/>
    <property type="evidence" value="ECO:0007669"/>
    <property type="project" value="UniProtKB-SubCell"/>
</dbReference>
<dbReference type="GO" id="GO:0055085">
    <property type="term" value="P:transmembrane transport"/>
    <property type="evidence" value="ECO:0007669"/>
    <property type="project" value="TreeGrafter"/>
</dbReference>
<reference evidence="8" key="1">
    <citation type="submission" date="2012-06" db="EMBL/GenBank/DDBJ databases">
        <title>Complete sequence of chromosome of Desulfomonile tiedjei DSM 6799.</title>
        <authorList>
            <person name="Lucas S."/>
            <person name="Copeland A."/>
            <person name="Lapidus A."/>
            <person name="Glavina del Rio T."/>
            <person name="Dalin E."/>
            <person name="Tice H."/>
            <person name="Bruce D."/>
            <person name="Goodwin L."/>
            <person name="Pitluck S."/>
            <person name="Peters L."/>
            <person name="Ovchinnikova G."/>
            <person name="Zeytun A."/>
            <person name="Lu M."/>
            <person name="Kyrpides N."/>
            <person name="Mavromatis K."/>
            <person name="Ivanova N."/>
            <person name="Brettin T."/>
            <person name="Detter J.C."/>
            <person name="Han C."/>
            <person name="Larimer F."/>
            <person name="Land M."/>
            <person name="Hauser L."/>
            <person name="Markowitz V."/>
            <person name="Cheng J.-F."/>
            <person name="Hugenholtz P."/>
            <person name="Woyke T."/>
            <person name="Wu D."/>
            <person name="Spring S."/>
            <person name="Schroeder M."/>
            <person name="Brambilla E."/>
            <person name="Klenk H.-P."/>
            <person name="Eisen J.A."/>
        </authorList>
    </citation>
    <scope>NUCLEOTIDE SEQUENCE [LARGE SCALE GENOMIC DNA]</scope>
    <source>
        <strain evidence="8">ATCC 49306 / DSM 6799 / DCB-1</strain>
    </source>
</reference>
<gene>
    <name evidence="7" type="ordered locus">Desti_0515</name>
</gene>
<keyword evidence="4 6" id="KW-1133">Transmembrane helix</keyword>
<dbReference type="Pfam" id="PF01594">
    <property type="entry name" value="AI-2E_transport"/>
    <property type="match status" value="1"/>
</dbReference>
<feature type="transmembrane region" description="Helical" evidence="6">
    <location>
        <begin position="32"/>
        <end position="50"/>
    </location>
</feature>
<dbReference type="PANTHER" id="PTHR21716">
    <property type="entry name" value="TRANSMEMBRANE PROTEIN"/>
    <property type="match status" value="1"/>
</dbReference>
<evidence type="ECO:0000256" key="3">
    <source>
        <dbReference type="ARBA" id="ARBA00022692"/>
    </source>
</evidence>
<evidence type="ECO:0000256" key="1">
    <source>
        <dbReference type="ARBA" id="ARBA00004141"/>
    </source>
</evidence>
<dbReference type="InterPro" id="IPR002549">
    <property type="entry name" value="AI-2E-like"/>
</dbReference>
<evidence type="ECO:0000313" key="7">
    <source>
        <dbReference type="EMBL" id="AFM23248.1"/>
    </source>
</evidence>
<feature type="transmembrane region" description="Helical" evidence="6">
    <location>
        <begin position="159"/>
        <end position="178"/>
    </location>
</feature>
<dbReference type="STRING" id="706587.Desti_0515"/>
<feature type="transmembrane region" description="Helical" evidence="6">
    <location>
        <begin position="9"/>
        <end position="26"/>
    </location>
</feature>
<evidence type="ECO:0000256" key="2">
    <source>
        <dbReference type="ARBA" id="ARBA00009773"/>
    </source>
</evidence>
<feature type="transmembrane region" description="Helical" evidence="6">
    <location>
        <begin position="310"/>
        <end position="343"/>
    </location>
</feature>
<organism evidence="7 8">
    <name type="scientific">Desulfomonile tiedjei (strain ATCC 49306 / DSM 6799 / DCB-1)</name>
    <dbReference type="NCBI Taxonomy" id="706587"/>
    <lineage>
        <taxon>Bacteria</taxon>
        <taxon>Pseudomonadati</taxon>
        <taxon>Thermodesulfobacteriota</taxon>
        <taxon>Desulfomonilia</taxon>
        <taxon>Desulfomonilales</taxon>
        <taxon>Desulfomonilaceae</taxon>
        <taxon>Desulfomonile</taxon>
    </lineage>
</organism>
<keyword evidence="3 6" id="KW-0812">Transmembrane</keyword>
<protein>
    <submittedName>
        <fullName evidence="7">Putative permease</fullName>
    </submittedName>
</protein>
<dbReference type="HOGENOM" id="CLU_031275_8_1_7"/>
<proteinExistence type="inferred from homology"/>
<dbReference type="eggNOG" id="COG0628">
    <property type="taxonomic scope" value="Bacteria"/>
</dbReference>